<dbReference type="KEGG" id="lbc:LACBIDRAFT_316062"/>
<organism evidence="8">
    <name type="scientific">Laccaria bicolor (strain S238N-H82 / ATCC MYA-4686)</name>
    <name type="common">Bicoloured deceiver</name>
    <name type="synonym">Laccaria laccata var. bicolor</name>
    <dbReference type="NCBI Taxonomy" id="486041"/>
    <lineage>
        <taxon>Eukaryota</taxon>
        <taxon>Fungi</taxon>
        <taxon>Dikarya</taxon>
        <taxon>Basidiomycota</taxon>
        <taxon>Agaricomycotina</taxon>
        <taxon>Agaricomycetes</taxon>
        <taxon>Agaricomycetidae</taxon>
        <taxon>Agaricales</taxon>
        <taxon>Agaricineae</taxon>
        <taxon>Hydnangiaceae</taxon>
        <taxon>Laccaria</taxon>
    </lineage>
</organism>
<feature type="compositionally biased region" description="Polar residues" evidence="6">
    <location>
        <begin position="1207"/>
        <end position="1218"/>
    </location>
</feature>
<evidence type="ECO:0000256" key="6">
    <source>
        <dbReference type="SAM" id="MobiDB-lite"/>
    </source>
</evidence>
<dbReference type="STRING" id="486041.B0D3U8"/>
<dbReference type="GO" id="GO:0031087">
    <property type="term" value="P:deadenylation-independent decapping of nuclear-transcribed mRNA"/>
    <property type="evidence" value="ECO:0007669"/>
    <property type="project" value="InterPro"/>
</dbReference>
<feature type="compositionally biased region" description="Pro residues" evidence="6">
    <location>
        <begin position="864"/>
        <end position="873"/>
    </location>
</feature>
<dbReference type="RefSeq" id="XP_001878631.1">
    <property type="nucleotide sequence ID" value="XM_001878596.1"/>
</dbReference>
<dbReference type="InterPro" id="IPR044938">
    <property type="entry name" value="EDC4_C_sf"/>
</dbReference>
<accession>B0D3U8</accession>
<dbReference type="InParanoid" id="B0D3U8"/>
<sequence length="1399" mass="154154">MDNRSIHELFSRSSTPPNQQSQLTQQSQHQQSQHQQFQHLSNNSSPNLIDSLFNHISSPPDHQGQQSATLDTPSSDNLSVSAPITPVMPLTDEPLNPSTSTNTTNADRQSALLSLLSGPGPRSAPVQNSQQSQQLQPTQQTQQPQQPQQPQQVPTPPGSSQRSNASPPHTENQKILLEQLMSGGPPRSSYPEAQRGPQTTAAPSPPYNNQREQGHRPYDQHDQPTDMSPRSQVNPPPHPAQQQQVQPPSPRRSMFEFTSPFDHLSSTTSSVKKKPVPPQPASVSSGNEDSSSWTTVTDPKRQSVENLLENLTRGQPSHFPAAAVQPQAPAYEAYLSGGDFSIGEHVQSRPPLPPIPTKPVPNRTASPRASPPKNQPQRSQVRLTDPSVLQQGPPQAAVQLPTSLNRREKESSPGPRGGAKPKASATQTKFSKPQSSPSPQVQTILFDVSQQLDEIQAPRDSVKSTAIALVKQDSVFLPGTTIGATHWVAYAMTRGRVRVISRSSGDRTLLQLPQVFSPSSSITDMAVYGNRLAGVTSDGGFVVWELPEVITDDVPGLLLLCVPPTSDVDALRAVKWHPKEPDTLAVASDNKIYVIDLANTLALHNQPLPHADLHHIGQLFTVSSPVVAFDFDVMHYALATISEDSTLTIWNMHDRLPYTTHKIRGEDIPSSMTFVDGGLIIGRKNGTILQLLSISTKTVLSTVKFINGQQEDNDMFGHVIYDSRIQTLWVANSRRDSMIAFKINFEPSFTSGEEAVRGYFEQVIEFAGPKPTIHFVVLTADADPNGDEAHAACVAAKVPSGDLALVAFSVHSTGVDQILIRKEWFDNALMSTSAKFPHFQLPQSSPPIQDPKPQRVIPQVSSNAPPPPAPIPAFVPRSRTPPSEDIENDPNRDDSRFPESKAKGAKGKNVNWKEGGENLKDKEKGVKISDATLIGESSLGQALTREFRKTEENLHTRIGRLIGKEMDKQHQRLEDARAHEQAEDFARQEKILKLISTELTRNTTRVVELAVKSEVQNSVLPSLENITKNEVKAALNDQIGRGLIDFVGQSLPHEMEKLLIRPDISNHFAHVLSTNLTPMIERHVKEAVTKTFIPVYTQQSSTMHQEILRELRNEIHSVKTELTAWQNEAFRSHETSIRELEHTVRTLSDQVKFLSMNPPAPHHHLQQTQPSQSSPGATVPQLQGSINQSHVRQQNLPPVPPAPASYTHPSHANFQHPTQPMHAPWYGTSIAAPQASHPATIPQPPPPTQTQAERTPPIKPEQWDEIYLGVLHTQDASKLRDLLSHTNPEVIMPLNGVSLVSQAVILTLVHRLSAVVGETPPNDETFKTSLWWLQRSVSLLRPEDKLITDFIPRVIPNVQHLLNTTKQRLTILPGGPSTLETARTLSDIQETLRRKVSPV</sequence>
<dbReference type="GeneID" id="6073893"/>
<feature type="region of interest" description="Disordered" evidence="6">
    <location>
        <begin position="342"/>
        <end position="440"/>
    </location>
</feature>
<feature type="compositionally biased region" description="Low complexity" evidence="6">
    <location>
        <begin position="98"/>
        <end position="152"/>
    </location>
</feature>
<dbReference type="EMBL" id="DS547096">
    <property type="protein sequence ID" value="EDR11330.1"/>
    <property type="molecule type" value="Genomic_DNA"/>
</dbReference>
<keyword evidence="5" id="KW-0677">Repeat</keyword>
<feature type="compositionally biased region" description="Basic and acidic residues" evidence="6">
    <location>
        <begin position="889"/>
        <end position="902"/>
    </location>
</feature>
<dbReference type="Gene3D" id="1.10.220.100">
    <property type="entry name" value="conserved c-terminal region of ge- 1"/>
    <property type="match status" value="1"/>
</dbReference>
<evidence type="ECO:0000256" key="4">
    <source>
        <dbReference type="ARBA" id="ARBA00022574"/>
    </source>
</evidence>
<comment type="subcellular location">
    <subcellularLocation>
        <location evidence="1">Cytoplasm</location>
        <location evidence="1">P-body</location>
    </subcellularLocation>
</comment>
<feature type="compositionally biased region" description="Basic and acidic residues" evidence="6">
    <location>
        <begin position="212"/>
        <end position="224"/>
    </location>
</feature>
<evidence type="ECO:0000256" key="2">
    <source>
        <dbReference type="ARBA" id="ARBA00009639"/>
    </source>
</evidence>
<dbReference type="PANTHER" id="PTHR15598:SF5">
    <property type="entry name" value="ENHANCER OF MRNA-DECAPPING PROTEIN 4"/>
    <property type="match status" value="1"/>
</dbReference>
<reference evidence="7 8" key="1">
    <citation type="journal article" date="2008" name="Nature">
        <title>The genome of Laccaria bicolor provides insights into mycorrhizal symbiosis.</title>
        <authorList>
            <person name="Martin F."/>
            <person name="Aerts A."/>
            <person name="Ahren D."/>
            <person name="Brun A."/>
            <person name="Danchin E.G.J."/>
            <person name="Duchaussoy F."/>
            <person name="Gibon J."/>
            <person name="Kohler A."/>
            <person name="Lindquist E."/>
            <person name="Pereda V."/>
            <person name="Salamov A."/>
            <person name="Shapiro H.J."/>
            <person name="Wuyts J."/>
            <person name="Blaudez D."/>
            <person name="Buee M."/>
            <person name="Brokstein P."/>
            <person name="Canbaeck B."/>
            <person name="Cohen D."/>
            <person name="Courty P.E."/>
            <person name="Coutinho P.M."/>
            <person name="Delaruelle C."/>
            <person name="Detter J.C."/>
            <person name="Deveau A."/>
            <person name="DiFazio S."/>
            <person name="Duplessis S."/>
            <person name="Fraissinet-Tachet L."/>
            <person name="Lucic E."/>
            <person name="Frey-Klett P."/>
            <person name="Fourrey C."/>
            <person name="Feussner I."/>
            <person name="Gay G."/>
            <person name="Grimwood J."/>
            <person name="Hoegger P.J."/>
            <person name="Jain P."/>
            <person name="Kilaru S."/>
            <person name="Labbe J."/>
            <person name="Lin Y.C."/>
            <person name="Legue V."/>
            <person name="Le Tacon F."/>
            <person name="Marmeisse R."/>
            <person name="Melayah D."/>
            <person name="Montanini B."/>
            <person name="Muratet M."/>
            <person name="Nehls U."/>
            <person name="Niculita-Hirzel H."/>
            <person name="Oudot-Le Secq M.P."/>
            <person name="Peter M."/>
            <person name="Quesneville H."/>
            <person name="Rajashekar B."/>
            <person name="Reich M."/>
            <person name="Rouhier N."/>
            <person name="Schmutz J."/>
            <person name="Yin T."/>
            <person name="Chalot M."/>
            <person name="Henrissat B."/>
            <person name="Kuees U."/>
            <person name="Lucas S."/>
            <person name="Van de Peer Y."/>
            <person name="Podila G.K."/>
            <person name="Polle A."/>
            <person name="Pukkila P.J."/>
            <person name="Richardson P.M."/>
            <person name="Rouze P."/>
            <person name="Sanders I.R."/>
            <person name="Stajich J.E."/>
            <person name="Tunlid A."/>
            <person name="Tuskan G."/>
            <person name="Grigoriev I.V."/>
        </authorList>
    </citation>
    <scope>NUCLEOTIDE SEQUENCE [LARGE SCALE GENOMIC DNA]</scope>
    <source>
        <strain evidence="8">S238N-H82 / ATCC MYA-4686</strain>
    </source>
</reference>
<dbReference type="SUPFAM" id="SSF50978">
    <property type="entry name" value="WD40 repeat-like"/>
    <property type="match status" value="1"/>
</dbReference>
<dbReference type="Gene3D" id="2.130.10.10">
    <property type="entry name" value="YVTN repeat-like/Quinoprotein amine dehydrogenase"/>
    <property type="match status" value="1"/>
</dbReference>
<feature type="compositionally biased region" description="Polar residues" evidence="6">
    <location>
        <begin position="375"/>
        <end position="393"/>
    </location>
</feature>
<dbReference type="InterPro" id="IPR045152">
    <property type="entry name" value="EDC4-like"/>
</dbReference>
<feature type="region of interest" description="Disordered" evidence="6">
    <location>
        <begin position="1154"/>
        <end position="1255"/>
    </location>
</feature>
<feature type="compositionally biased region" description="Low complexity" evidence="6">
    <location>
        <begin position="13"/>
        <end position="45"/>
    </location>
</feature>
<dbReference type="PANTHER" id="PTHR15598">
    <property type="entry name" value="ENHANCER OF MRNA-DECAPPING PROTEIN 4"/>
    <property type="match status" value="1"/>
</dbReference>
<dbReference type="OrthoDB" id="21128at2759"/>
<feature type="compositionally biased region" description="Pro residues" evidence="6">
    <location>
        <begin position="350"/>
        <end position="359"/>
    </location>
</feature>
<comment type="similarity">
    <text evidence="2">Belongs to the WD repeat EDC4 family.</text>
</comment>
<evidence type="ECO:0000256" key="1">
    <source>
        <dbReference type="ARBA" id="ARBA00004201"/>
    </source>
</evidence>
<proteinExistence type="inferred from homology"/>
<dbReference type="Proteomes" id="UP000001194">
    <property type="component" value="Unassembled WGS sequence"/>
</dbReference>
<evidence type="ECO:0000313" key="8">
    <source>
        <dbReference type="Proteomes" id="UP000001194"/>
    </source>
</evidence>
<feature type="compositionally biased region" description="Polar residues" evidence="6">
    <location>
        <begin position="63"/>
        <end position="82"/>
    </location>
</feature>
<evidence type="ECO:0000313" key="7">
    <source>
        <dbReference type="EMBL" id="EDR11330.1"/>
    </source>
</evidence>
<dbReference type="GO" id="GO:0000932">
    <property type="term" value="C:P-body"/>
    <property type="evidence" value="ECO:0007669"/>
    <property type="project" value="UniProtKB-SubCell"/>
</dbReference>
<dbReference type="SMART" id="SM00320">
    <property type="entry name" value="WD40"/>
    <property type="match status" value="3"/>
</dbReference>
<dbReference type="InterPro" id="IPR001680">
    <property type="entry name" value="WD40_rpt"/>
</dbReference>
<name>B0D3U8_LACBS</name>
<dbReference type="HOGENOM" id="CLU_005468_0_0_1"/>
<evidence type="ECO:0000256" key="5">
    <source>
        <dbReference type="ARBA" id="ARBA00022737"/>
    </source>
</evidence>
<gene>
    <name evidence="7" type="ORF">LACBIDRAFT_316062</name>
</gene>
<feature type="compositionally biased region" description="Basic and acidic residues" evidence="6">
    <location>
        <begin position="1"/>
        <end position="10"/>
    </location>
</feature>
<feature type="region of interest" description="Disordered" evidence="6">
    <location>
        <begin position="1"/>
        <end position="307"/>
    </location>
</feature>
<dbReference type="InterPro" id="IPR036322">
    <property type="entry name" value="WD40_repeat_dom_sf"/>
</dbReference>
<keyword evidence="3" id="KW-0963">Cytoplasm</keyword>
<keyword evidence="8" id="KW-1185">Reference proteome</keyword>
<dbReference type="InterPro" id="IPR015943">
    <property type="entry name" value="WD40/YVTN_repeat-like_dom_sf"/>
</dbReference>
<keyword evidence="4" id="KW-0853">WD repeat</keyword>
<feature type="region of interest" description="Disordered" evidence="6">
    <location>
        <begin position="840"/>
        <end position="916"/>
    </location>
</feature>
<feature type="compositionally biased region" description="Polar residues" evidence="6">
    <location>
        <begin position="1166"/>
        <end position="1196"/>
    </location>
</feature>
<evidence type="ECO:0000256" key="3">
    <source>
        <dbReference type="ARBA" id="ARBA00022490"/>
    </source>
</evidence>
<protein>
    <submittedName>
        <fullName evidence="7">Predicted protein</fullName>
    </submittedName>
</protein>
<feature type="compositionally biased region" description="Polar residues" evidence="6">
    <location>
        <begin position="286"/>
        <end position="297"/>
    </location>
</feature>
<feature type="compositionally biased region" description="Polar residues" evidence="6">
    <location>
        <begin position="196"/>
        <end position="211"/>
    </location>
</feature>